<comment type="caution">
    <text evidence="1">The sequence shown here is derived from an EMBL/GenBank/DDBJ whole genome shotgun (WGS) entry which is preliminary data.</text>
</comment>
<dbReference type="OrthoDB" id="661148at2759"/>
<organism evidence="1 3">
    <name type="scientific">Rotaria magnacalcarata</name>
    <dbReference type="NCBI Taxonomy" id="392030"/>
    <lineage>
        <taxon>Eukaryota</taxon>
        <taxon>Metazoa</taxon>
        <taxon>Spiralia</taxon>
        <taxon>Gnathifera</taxon>
        <taxon>Rotifera</taxon>
        <taxon>Eurotatoria</taxon>
        <taxon>Bdelloidea</taxon>
        <taxon>Philodinida</taxon>
        <taxon>Philodinidae</taxon>
        <taxon>Rotaria</taxon>
    </lineage>
</organism>
<dbReference type="Proteomes" id="UP000681720">
    <property type="component" value="Unassembled WGS sequence"/>
</dbReference>
<dbReference type="Proteomes" id="UP000663834">
    <property type="component" value="Unassembled WGS sequence"/>
</dbReference>
<name>A0A815TSR7_9BILA</name>
<sequence length="166" mass="19381">MAFLQSNQIGVKDIGRSVSIPENDVAKLMYYLNCVCFSVDCNDDPDIRRLTNYNNWSNLTVDEQKRLLVFCYTLSPDVFDNKVFFQNDALCQNSSNKFYEISQLRHQVFAVSTIVVAGRARQVNKIMVYKLSWIRFYYLEPMQRLAQRFTAQQRQNQRTSSACTIS</sequence>
<evidence type="ECO:0000313" key="1">
    <source>
        <dbReference type="EMBL" id="CAF1508059.1"/>
    </source>
</evidence>
<evidence type="ECO:0000313" key="2">
    <source>
        <dbReference type="EMBL" id="CAF5170231.1"/>
    </source>
</evidence>
<gene>
    <name evidence="2" type="ORF">GIL414_LOCUS66743</name>
    <name evidence="1" type="ORF">KQP761_LOCUS15003</name>
</gene>
<dbReference type="EMBL" id="CAJNOW010007224">
    <property type="protein sequence ID" value="CAF1508059.1"/>
    <property type="molecule type" value="Genomic_DNA"/>
</dbReference>
<protein>
    <submittedName>
        <fullName evidence="1">Uncharacterized protein</fullName>
    </submittedName>
</protein>
<proteinExistence type="predicted"/>
<dbReference type="EMBL" id="CAJOBJ010318418">
    <property type="protein sequence ID" value="CAF5170231.1"/>
    <property type="molecule type" value="Genomic_DNA"/>
</dbReference>
<accession>A0A815TSR7</accession>
<reference evidence="1" key="1">
    <citation type="submission" date="2021-02" db="EMBL/GenBank/DDBJ databases">
        <authorList>
            <person name="Nowell W R."/>
        </authorList>
    </citation>
    <scope>NUCLEOTIDE SEQUENCE</scope>
</reference>
<dbReference type="AlphaFoldDB" id="A0A815TSR7"/>
<evidence type="ECO:0000313" key="3">
    <source>
        <dbReference type="Proteomes" id="UP000663834"/>
    </source>
</evidence>